<keyword evidence="1" id="KW-0732">Signal</keyword>
<dbReference type="Gene3D" id="2.60.220.30">
    <property type="match status" value="1"/>
</dbReference>
<feature type="signal peptide" evidence="1">
    <location>
        <begin position="1"/>
        <end position="24"/>
    </location>
</feature>
<accession>A0ABS3AU11</accession>
<protein>
    <recommendedName>
        <fullName evidence="4">Peptidase C39-like domain-containing protein</fullName>
    </recommendedName>
</protein>
<dbReference type="Proteomes" id="UP000717534">
    <property type="component" value="Unassembled WGS sequence"/>
</dbReference>
<feature type="chain" id="PRO_5047329384" description="Peptidase C39-like domain-containing protein" evidence="1">
    <location>
        <begin position="25"/>
        <end position="670"/>
    </location>
</feature>
<evidence type="ECO:0000313" key="3">
    <source>
        <dbReference type="Proteomes" id="UP000717534"/>
    </source>
</evidence>
<dbReference type="Gene3D" id="2.60.40.10">
    <property type="entry name" value="Immunoglobulins"/>
    <property type="match status" value="1"/>
</dbReference>
<dbReference type="Gene3D" id="2.60.120.380">
    <property type="match status" value="1"/>
</dbReference>
<evidence type="ECO:0000256" key="1">
    <source>
        <dbReference type="SAM" id="SignalP"/>
    </source>
</evidence>
<evidence type="ECO:0008006" key="4">
    <source>
        <dbReference type="Google" id="ProtNLM"/>
    </source>
</evidence>
<dbReference type="EMBL" id="JAFITO010000027">
    <property type="protein sequence ID" value="MBN4068586.1"/>
    <property type="molecule type" value="Genomic_DNA"/>
</dbReference>
<reference evidence="2 3" key="1">
    <citation type="submission" date="2021-02" db="EMBL/GenBank/DDBJ databases">
        <title>Activity-based single-cell genomes from oceanic crustal fluid captures similar information to metagenomic and metatranscriptomic surveys with orders of magnitude less sampling.</title>
        <authorList>
            <person name="D'Angelo T.S."/>
            <person name="Orcutt B.N."/>
        </authorList>
    </citation>
    <scope>NUCLEOTIDE SEQUENCE [LARGE SCALE GENOMIC DNA]</scope>
    <source>
        <strain evidence="2">AH-315-G02</strain>
    </source>
</reference>
<evidence type="ECO:0000313" key="2">
    <source>
        <dbReference type="EMBL" id="MBN4068586.1"/>
    </source>
</evidence>
<sequence length="670" mass="73556">MKLRYLVQLVTISCCFFAGGLSVANDKPVLTPINMLLLSGNHPHESEGIKAQVGDSIETIQKIIGSTGGEIEITQGSAAGVIVTVPPGAFNEDISVTLSQNSGSLSPNEGVFSDIVIDITPGELTHFANPIQITVPFNSSNGFPVPYYINEKGYLKPCQIVNIDTNAGIMTFETYHASFFTWIYSLTTIPREDLTKFKTGDDGFRITNYGTAPLTTGGECFGMSTFAIWYFDKKGSGLYDKYWSNISACTGGDVKGQDIIATRAHLSVSRQWSLYVPKLQQLQGFSDLMRMGWIRNVLSNTKIPTVLYLYNNSSHNGTHAVVAYDMNELNTTYIYDPNYPNSTKSVVFNNSTHQFESYNGYGSVAPLGTGTFFYKESFENIWKDAENGFSSPDATVEITSHTSGETVQDRNQTITGDVTFGQAIVEKIEIYVNGVTYSSTVSSSGSFSLSVTLDSGENKPKFTTKAYDQANNLVTVSNNLQCEQFTLNAPSDDAVILVTLTWDKNDTDLDLYTIDPTGDYSAYYHKITGDGGELDYDDTNGYGPEHWTLQYSDTVRWDQDYRIRVHYYSDHGNGGTNYDVTVKLYEGTDKESLQSFSGYLSSNNSSNDGPNDTGADWANIVTIRPVQTATGASFARAKMSISKDGSVPIITVPVPSPAERLEAKQHIHAE</sequence>
<dbReference type="InterPro" id="IPR013783">
    <property type="entry name" value="Ig-like_fold"/>
</dbReference>
<proteinExistence type="predicted"/>
<keyword evidence="3" id="KW-1185">Reference proteome</keyword>
<name>A0ABS3AU11_9BACT</name>
<organism evidence="2 3">
    <name type="scientific">Desulfotalea psychrophila</name>
    <dbReference type="NCBI Taxonomy" id="84980"/>
    <lineage>
        <taxon>Bacteria</taxon>
        <taxon>Pseudomonadati</taxon>
        <taxon>Thermodesulfobacteriota</taxon>
        <taxon>Desulfobulbia</taxon>
        <taxon>Desulfobulbales</taxon>
        <taxon>Desulfocapsaceae</taxon>
        <taxon>Desulfotalea</taxon>
    </lineage>
</organism>
<comment type="caution">
    <text evidence="2">The sequence shown here is derived from an EMBL/GenBank/DDBJ whole genome shotgun (WGS) entry which is preliminary data.</text>
</comment>
<gene>
    <name evidence="2" type="ORF">JYU06_03575</name>
</gene>